<sequence length="184" mass="20656">MANISLAPKRSLTLKIASWYSQRRFGKVVAPALAMGHQPAILRANARWEMAVEKWDRLDSHVKELAVAASAARLGCAWCMDFGYWIARMDGIDPRKLDELPHWRDSDVYTDLERAAIAYAEAMTDSPVTVTEDMVKTLREHLEEDQIVELTMVIAVENQRARFNSALGLAPQGFRDSCALPPAQ</sequence>
<protein>
    <recommendedName>
        <fullName evidence="1">Carboxymuconolactone decarboxylase-like domain-containing protein</fullName>
    </recommendedName>
</protein>
<dbReference type="InterPro" id="IPR029032">
    <property type="entry name" value="AhpD-like"/>
</dbReference>
<name>A0A916X8H4_9ACTN</name>
<reference evidence="2" key="2">
    <citation type="submission" date="2020-09" db="EMBL/GenBank/DDBJ databases">
        <authorList>
            <person name="Sun Q."/>
            <person name="Zhou Y."/>
        </authorList>
    </citation>
    <scope>NUCLEOTIDE SEQUENCE</scope>
    <source>
        <strain evidence="2">CGMCC 1.15478</strain>
    </source>
</reference>
<dbReference type="RefSeq" id="WP_188670046.1">
    <property type="nucleotide sequence ID" value="NZ_BMJH01000001.1"/>
</dbReference>
<dbReference type="AlphaFoldDB" id="A0A916X8H4"/>
<dbReference type="GO" id="GO:0051920">
    <property type="term" value="F:peroxiredoxin activity"/>
    <property type="evidence" value="ECO:0007669"/>
    <property type="project" value="InterPro"/>
</dbReference>
<organism evidence="2 3">
    <name type="scientific">Hoyosella rhizosphaerae</name>
    <dbReference type="NCBI Taxonomy" id="1755582"/>
    <lineage>
        <taxon>Bacteria</taxon>
        <taxon>Bacillati</taxon>
        <taxon>Actinomycetota</taxon>
        <taxon>Actinomycetes</taxon>
        <taxon>Mycobacteriales</taxon>
        <taxon>Hoyosellaceae</taxon>
        <taxon>Hoyosella</taxon>
    </lineage>
</organism>
<proteinExistence type="predicted"/>
<reference evidence="2" key="1">
    <citation type="journal article" date="2014" name="Int. J. Syst. Evol. Microbiol.">
        <title>Complete genome sequence of Corynebacterium casei LMG S-19264T (=DSM 44701T), isolated from a smear-ripened cheese.</title>
        <authorList>
            <consortium name="US DOE Joint Genome Institute (JGI-PGF)"/>
            <person name="Walter F."/>
            <person name="Albersmeier A."/>
            <person name="Kalinowski J."/>
            <person name="Ruckert C."/>
        </authorList>
    </citation>
    <scope>NUCLEOTIDE SEQUENCE</scope>
    <source>
        <strain evidence="2">CGMCC 1.15478</strain>
    </source>
</reference>
<feature type="domain" description="Carboxymuconolactone decarboxylase-like" evidence="1">
    <location>
        <begin position="39"/>
        <end position="122"/>
    </location>
</feature>
<dbReference type="Pfam" id="PF02627">
    <property type="entry name" value="CMD"/>
    <property type="match status" value="1"/>
</dbReference>
<evidence type="ECO:0000313" key="3">
    <source>
        <dbReference type="Proteomes" id="UP000641514"/>
    </source>
</evidence>
<evidence type="ECO:0000259" key="1">
    <source>
        <dbReference type="Pfam" id="PF02627"/>
    </source>
</evidence>
<dbReference type="PANTHER" id="PTHR34846:SF10">
    <property type="entry name" value="CYTOPLASMIC PROTEIN"/>
    <property type="match status" value="1"/>
</dbReference>
<keyword evidence="3" id="KW-1185">Reference proteome</keyword>
<gene>
    <name evidence="2" type="ORF">GCM10011410_03350</name>
</gene>
<dbReference type="InterPro" id="IPR003779">
    <property type="entry name" value="CMD-like"/>
</dbReference>
<dbReference type="PANTHER" id="PTHR34846">
    <property type="entry name" value="4-CARBOXYMUCONOLACTONE DECARBOXYLASE FAMILY PROTEIN (AFU_ORTHOLOGUE AFUA_6G11590)"/>
    <property type="match status" value="1"/>
</dbReference>
<dbReference type="EMBL" id="BMJH01000001">
    <property type="protein sequence ID" value="GGC54320.1"/>
    <property type="molecule type" value="Genomic_DNA"/>
</dbReference>
<comment type="caution">
    <text evidence="2">The sequence shown here is derived from an EMBL/GenBank/DDBJ whole genome shotgun (WGS) entry which is preliminary data.</text>
</comment>
<accession>A0A916X8H4</accession>
<dbReference type="Proteomes" id="UP000641514">
    <property type="component" value="Unassembled WGS sequence"/>
</dbReference>
<dbReference type="Gene3D" id="1.20.1290.10">
    <property type="entry name" value="AhpD-like"/>
    <property type="match status" value="1"/>
</dbReference>
<evidence type="ECO:0000313" key="2">
    <source>
        <dbReference type="EMBL" id="GGC54320.1"/>
    </source>
</evidence>
<dbReference type="SUPFAM" id="SSF69118">
    <property type="entry name" value="AhpD-like"/>
    <property type="match status" value="1"/>
</dbReference>